<dbReference type="AlphaFoldDB" id="A0A660KTU1"/>
<evidence type="ECO:0000313" key="2">
    <source>
        <dbReference type="Proteomes" id="UP000327013"/>
    </source>
</evidence>
<sequence>MELESMPKFLENKTILVSGATGFLAKVINSQLIKDMRKEIDIILYSAFTTTFDER</sequence>
<dbReference type="OrthoDB" id="1715843at2759"/>
<reference evidence="1 2" key="1">
    <citation type="submission" date="2019-06" db="EMBL/GenBank/DDBJ databases">
        <title>A chromosomal-level reference genome of Carpinus fangiana (Coryloideae, Betulaceae).</title>
        <authorList>
            <person name="Yang X."/>
            <person name="Wang Z."/>
            <person name="Zhang L."/>
            <person name="Hao G."/>
            <person name="Liu J."/>
            <person name="Yang Y."/>
        </authorList>
    </citation>
    <scope>NUCLEOTIDE SEQUENCE [LARGE SCALE GENOMIC DNA]</scope>
    <source>
        <strain evidence="1">Cfa_2016G</strain>
        <tissue evidence="1">Leaf</tissue>
    </source>
</reference>
<evidence type="ECO:0008006" key="3">
    <source>
        <dbReference type="Google" id="ProtNLM"/>
    </source>
</evidence>
<name>A0A660KTU1_9ROSI</name>
<dbReference type="Gene3D" id="3.40.50.720">
    <property type="entry name" value="NAD(P)-binding Rossmann-like Domain"/>
    <property type="match status" value="1"/>
</dbReference>
<dbReference type="Proteomes" id="UP000327013">
    <property type="component" value="Chromosome 4"/>
</dbReference>
<organism evidence="1 2">
    <name type="scientific">Carpinus fangiana</name>
    <dbReference type="NCBI Taxonomy" id="176857"/>
    <lineage>
        <taxon>Eukaryota</taxon>
        <taxon>Viridiplantae</taxon>
        <taxon>Streptophyta</taxon>
        <taxon>Embryophyta</taxon>
        <taxon>Tracheophyta</taxon>
        <taxon>Spermatophyta</taxon>
        <taxon>Magnoliopsida</taxon>
        <taxon>eudicotyledons</taxon>
        <taxon>Gunneridae</taxon>
        <taxon>Pentapetalae</taxon>
        <taxon>rosids</taxon>
        <taxon>fabids</taxon>
        <taxon>Fagales</taxon>
        <taxon>Betulaceae</taxon>
        <taxon>Carpinus</taxon>
    </lineage>
</organism>
<keyword evidence="2" id="KW-1185">Reference proteome</keyword>
<accession>A0A660KTU1</accession>
<dbReference type="EMBL" id="CM017324">
    <property type="protein sequence ID" value="KAE8037376.1"/>
    <property type="molecule type" value="Genomic_DNA"/>
</dbReference>
<gene>
    <name evidence="1" type="ORF">FH972_009965</name>
</gene>
<proteinExistence type="predicted"/>
<protein>
    <recommendedName>
        <fullName evidence="3">Alcohol-forming fatty acyl-CoA reductase</fullName>
    </recommendedName>
</protein>
<evidence type="ECO:0000313" key="1">
    <source>
        <dbReference type="EMBL" id="KAE8037376.1"/>
    </source>
</evidence>